<feature type="binding site" evidence="7">
    <location>
        <begin position="6"/>
        <end position="10"/>
    </location>
    <ligand>
        <name>L-glutamate</name>
        <dbReference type="ChEBI" id="CHEBI:29985"/>
    </ligand>
</feature>
<accession>A0A846ZNN8</accession>
<dbReference type="InterPro" id="IPR049940">
    <property type="entry name" value="GluQ/Sye"/>
</dbReference>
<dbReference type="NCBIfam" id="NF004314">
    <property type="entry name" value="PRK05710.1-3"/>
    <property type="match status" value="1"/>
</dbReference>
<dbReference type="PRINTS" id="PR00987">
    <property type="entry name" value="TRNASYNTHGLU"/>
</dbReference>
<comment type="caution">
    <text evidence="10">The sequence shown here is derived from an EMBL/GenBank/DDBJ whole genome shotgun (WGS) entry which is preliminary data.</text>
</comment>
<evidence type="ECO:0000256" key="5">
    <source>
        <dbReference type="ARBA" id="ARBA00022840"/>
    </source>
</evidence>
<dbReference type="GO" id="GO:0005829">
    <property type="term" value="C:cytosol"/>
    <property type="evidence" value="ECO:0007669"/>
    <property type="project" value="TreeGrafter"/>
</dbReference>
<dbReference type="GO" id="GO:0008270">
    <property type="term" value="F:zinc ion binding"/>
    <property type="evidence" value="ECO:0007669"/>
    <property type="project" value="InterPro"/>
</dbReference>
<dbReference type="Proteomes" id="UP000541636">
    <property type="component" value="Unassembled WGS sequence"/>
</dbReference>
<dbReference type="GO" id="GO:0004818">
    <property type="term" value="F:glutamate-tRNA ligase activity"/>
    <property type="evidence" value="ECO:0007669"/>
    <property type="project" value="TreeGrafter"/>
</dbReference>
<evidence type="ECO:0000256" key="8">
    <source>
        <dbReference type="RuleBase" id="RU363037"/>
    </source>
</evidence>
<comment type="function">
    <text evidence="7">Catalyzes the tRNA-independent activation of glutamate in presence of ATP and the subsequent transfer of glutamate onto a tRNA(Asp). Glutamate is transferred on the 2-amino-5-(4,5-dihydroxy-2-cyclopenten-1-yl) moiety of the queuosine in the wobble position of the QUC anticodon.</text>
</comment>
<feature type="short sequence motif" description="'HIGH' region" evidence="7">
    <location>
        <begin position="9"/>
        <end position="19"/>
    </location>
</feature>
<evidence type="ECO:0000259" key="9">
    <source>
        <dbReference type="Pfam" id="PF00749"/>
    </source>
</evidence>
<dbReference type="EMBL" id="JAAZQD010000003">
    <property type="protein sequence ID" value="NKZ39071.1"/>
    <property type="molecule type" value="Genomic_DNA"/>
</dbReference>
<keyword evidence="5 7" id="KW-0067">ATP-binding</keyword>
<proteinExistence type="inferred from homology"/>
<dbReference type="GO" id="GO:0005524">
    <property type="term" value="F:ATP binding"/>
    <property type="evidence" value="ECO:0007669"/>
    <property type="project" value="UniProtKB-KW"/>
</dbReference>
<dbReference type="InterPro" id="IPR020058">
    <property type="entry name" value="Glu/Gln-tRNA-synth_Ib_cat-dom"/>
</dbReference>
<keyword evidence="8" id="KW-0648">Protein biosynthesis</keyword>
<dbReference type="GO" id="GO:0006424">
    <property type="term" value="P:glutamyl-tRNA aminoacylation"/>
    <property type="evidence" value="ECO:0007669"/>
    <property type="project" value="InterPro"/>
</dbReference>
<evidence type="ECO:0000256" key="1">
    <source>
        <dbReference type="ARBA" id="ARBA00022598"/>
    </source>
</evidence>
<dbReference type="HAMAP" id="MF_01428">
    <property type="entry name" value="Glu_Q_tRNA_synth"/>
    <property type="match status" value="1"/>
</dbReference>
<feature type="binding site" evidence="7">
    <location>
        <position position="229"/>
    </location>
    <ligand>
        <name>ATP</name>
        <dbReference type="ChEBI" id="CHEBI:30616"/>
    </ligand>
</feature>
<reference evidence="10 11" key="1">
    <citation type="journal article" date="2017" name="Int. J. Syst. Evol. Microbiol.">
        <title>Oleiagrimonas citrea sp. nov., a marine bacterium isolated from tidal flat sediment and emended description of the genus Oleiagrimonas Fang et al. 2015 and Oleiagrimonas soli.</title>
        <authorList>
            <person name="Yang S.H."/>
            <person name="Seo H.S."/>
            <person name="Seong C.N."/>
            <person name="Kwon K.K."/>
        </authorList>
    </citation>
    <scope>NUCLEOTIDE SEQUENCE [LARGE SCALE GENOMIC DNA]</scope>
    <source>
        <strain evidence="10 11">MEBiC09124</strain>
    </source>
</reference>
<dbReference type="PANTHER" id="PTHR43311:SF1">
    <property type="entry name" value="GLUTAMYL-Q TRNA(ASP) SYNTHETASE"/>
    <property type="match status" value="1"/>
</dbReference>
<feature type="domain" description="Glutamyl/glutaminyl-tRNA synthetase class Ib catalytic" evidence="9">
    <location>
        <begin position="4"/>
        <end position="230"/>
    </location>
</feature>
<keyword evidence="3 7" id="KW-0547">Nucleotide-binding</keyword>
<keyword evidence="2" id="KW-0479">Metal-binding</keyword>
<keyword evidence="1 7" id="KW-0436">Ligase</keyword>
<dbReference type="InterPro" id="IPR000924">
    <property type="entry name" value="Glu/Gln-tRNA-synth"/>
</dbReference>
<evidence type="ECO:0000256" key="3">
    <source>
        <dbReference type="ARBA" id="ARBA00022741"/>
    </source>
</evidence>
<keyword evidence="6 7" id="KW-0030">Aminoacyl-tRNA synthetase</keyword>
<dbReference type="AlphaFoldDB" id="A0A846ZNN8"/>
<dbReference type="SUPFAM" id="SSF52374">
    <property type="entry name" value="Nucleotidylyl transferase"/>
    <property type="match status" value="1"/>
</dbReference>
<organism evidence="10 11">
    <name type="scientific">Oleiagrimonas citrea</name>
    <dbReference type="NCBI Taxonomy" id="1665687"/>
    <lineage>
        <taxon>Bacteria</taxon>
        <taxon>Pseudomonadati</taxon>
        <taxon>Pseudomonadota</taxon>
        <taxon>Gammaproteobacteria</taxon>
        <taxon>Lysobacterales</taxon>
        <taxon>Rhodanobacteraceae</taxon>
        <taxon>Oleiagrimonas</taxon>
    </lineage>
</organism>
<name>A0A846ZNN8_9GAMM</name>
<dbReference type="GO" id="GO:0006400">
    <property type="term" value="P:tRNA modification"/>
    <property type="evidence" value="ECO:0007669"/>
    <property type="project" value="InterPro"/>
</dbReference>
<comment type="caution">
    <text evidence="7">Lacks conserved residue(s) required for the propagation of feature annotation.</text>
</comment>
<feature type="short sequence motif" description="'KMSKS' region" evidence="7">
    <location>
        <begin position="226"/>
        <end position="230"/>
    </location>
</feature>
<comment type="similarity">
    <text evidence="7">Belongs to the class-I aminoacyl-tRNA synthetase family. GluQ subfamily.</text>
</comment>
<dbReference type="InterPro" id="IPR014729">
    <property type="entry name" value="Rossmann-like_a/b/a_fold"/>
</dbReference>
<keyword evidence="4" id="KW-0862">Zinc</keyword>
<evidence type="ECO:0000256" key="7">
    <source>
        <dbReference type="HAMAP-Rule" id="MF_01428"/>
    </source>
</evidence>
<dbReference type="Gene3D" id="3.40.50.620">
    <property type="entry name" value="HUPs"/>
    <property type="match status" value="1"/>
</dbReference>
<protein>
    <recommendedName>
        <fullName evidence="7">Glutamyl-Q tRNA(Asp) synthetase</fullName>
        <shortName evidence="7">Glu-Q-RSs</shortName>
        <ecNumber evidence="7">6.1.1.-</ecNumber>
    </recommendedName>
</protein>
<dbReference type="InterPro" id="IPR022380">
    <property type="entry name" value="Glu-Q_tRNA(Asp)_Synthase"/>
</dbReference>
<dbReference type="NCBIfam" id="TIGR03838">
    <property type="entry name" value="queuosine_YadB"/>
    <property type="match status" value="1"/>
</dbReference>
<feature type="binding site" evidence="7">
    <location>
        <position position="170"/>
    </location>
    <ligand>
        <name>L-glutamate</name>
        <dbReference type="ChEBI" id="CHEBI:29985"/>
    </ligand>
</feature>
<evidence type="ECO:0000256" key="6">
    <source>
        <dbReference type="ARBA" id="ARBA00023146"/>
    </source>
</evidence>
<sequence length="290" mass="32282">MTYRGRFAPSPTGDLHAGSLVAALGSWLRARQSDGRWLLRVDDLDAPRVVPGSAPSILSALHDYGLQADEPVLYQSQRETAYLQAFEHLQQHGEVFACWCSRSDLSAVDGLHRDGHCITPPQDDRPPAWRIRVPDRAFAFEDLVQGTQQQNLRESVGDFVLRRADGCWSYHLACVVDDAHQGVTEVVRGCDLLDSTPRQIFLQQQLDLPTPSYLHLPLALREDAGKLSKSTRDLPLDRTDPLPTLRHALTFLGQPEPSGGDLRTLLQNALAAFDPRRIPHRHSAPWPGTS</sequence>
<keyword evidence="11" id="KW-1185">Reference proteome</keyword>
<evidence type="ECO:0000256" key="2">
    <source>
        <dbReference type="ARBA" id="ARBA00022723"/>
    </source>
</evidence>
<evidence type="ECO:0000313" key="10">
    <source>
        <dbReference type="EMBL" id="NKZ39071.1"/>
    </source>
</evidence>
<dbReference type="Pfam" id="PF00749">
    <property type="entry name" value="tRNA-synt_1c"/>
    <property type="match status" value="1"/>
</dbReference>
<dbReference type="RefSeq" id="WP_168609193.1">
    <property type="nucleotide sequence ID" value="NZ_JAAZQD010000003.1"/>
</dbReference>
<dbReference type="PANTHER" id="PTHR43311">
    <property type="entry name" value="GLUTAMATE--TRNA LIGASE"/>
    <property type="match status" value="1"/>
</dbReference>
<feature type="binding site" evidence="7">
    <location>
        <position position="188"/>
    </location>
    <ligand>
        <name>L-glutamate</name>
        <dbReference type="ChEBI" id="CHEBI:29985"/>
    </ligand>
</feature>
<gene>
    <name evidence="7" type="primary">gluQ</name>
    <name evidence="10" type="ORF">HF690_08925</name>
</gene>
<evidence type="ECO:0000313" key="11">
    <source>
        <dbReference type="Proteomes" id="UP000541636"/>
    </source>
</evidence>
<feature type="binding site" evidence="7">
    <location>
        <position position="42"/>
    </location>
    <ligand>
        <name>L-glutamate</name>
        <dbReference type="ChEBI" id="CHEBI:29985"/>
    </ligand>
</feature>
<evidence type="ECO:0000256" key="4">
    <source>
        <dbReference type="ARBA" id="ARBA00022833"/>
    </source>
</evidence>
<dbReference type="EC" id="6.1.1.-" evidence="7"/>